<reference evidence="2 3" key="1">
    <citation type="journal article" date="2013" name="Front. Plant Sci.">
        <title>The Reference Genome of the Halophytic Plant Eutrema salsugineum.</title>
        <authorList>
            <person name="Yang R."/>
            <person name="Jarvis D.E."/>
            <person name="Chen H."/>
            <person name="Beilstein M.A."/>
            <person name="Grimwood J."/>
            <person name="Jenkins J."/>
            <person name="Shu S."/>
            <person name="Prochnik S."/>
            <person name="Xin M."/>
            <person name="Ma C."/>
            <person name="Schmutz J."/>
            <person name="Wing R.A."/>
            <person name="Mitchell-Olds T."/>
            <person name="Schumaker K.S."/>
            <person name="Wang X."/>
        </authorList>
    </citation>
    <scope>NUCLEOTIDE SEQUENCE [LARGE SCALE GENOMIC DNA]</scope>
</reference>
<feature type="domain" description="Protein kinase" evidence="1">
    <location>
        <begin position="5"/>
        <end position="273"/>
    </location>
</feature>
<protein>
    <recommendedName>
        <fullName evidence="1">Protein kinase domain-containing protein</fullName>
    </recommendedName>
</protein>
<dbReference type="GO" id="GO:0005524">
    <property type="term" value="F:ATP binding"/>
    <property type="evidence" value="ECO:0007669"/>
    <property type="project" value="InterPro"/>
</dbReference>
<dbReference type="Proteomes" id="UP000030689">
    <property type="component" value="Unassembled WGS sequence"/>
</dbReference>
<dbReference type="PROSITE" id="PS00108">
    <property type="entry name" value="PROTEIN_KINASE_ST"/>
    <property type="match status" value="1"/>
</dbReference>
<dbReference type="SUPFAM" id="SSF56112">
    <property type="entry name" value="Protein kinase-like (PK-like)"/>
    <property type="match status" value="1"/>
</dbReference>
<dbReference type="InterPro" id="IPR008271">
    <property type="entry name" value="Ser/Thr_kinase_AS"/>
</dbReference>
<dbReference type="GO" id="GO:0007165">
    <property type="term" value="P:signal transduction"/>
    <property type="evidence" value="ECO:0007669"/>
    <property type="project" value="TreeGrafter"/>
</dbReference>
<sequence length="283" mass="32022">MQSNEEFVKFIGTGVYGSVDLVKYTRSDGSSFHAAVKSSYAEDYDSLNRELQILRELRGRPRIVECLGDYLEEGLSYNGDKVYKLLLEYASGGNLNDFMDKHTTTDRKLPDPIIRDFTRMILEGLVSIHGHGYVHCDLKPENILVFPCEDWYELKISDFGLSLKVGEVPEYWKIDFPFVGAPAYMSPESLKDGVAKKALDLWSLGCLVLEMYTGVNPWGGVNETVLEVLLFDGKSPVIPESVPCVAREFIETCFARNPEERGSANDLLSHRFLRREEEKIVAD</sequence>
<evidence type="ECO:0000313" key="3">
    <source>
        <dbReference type="Proteomes" id="UP000030689"/>
    </source>
</evidence>
<organism evidence="2 3">
    <name type="scientific">Eutrema salsugineum</name>
    <name type="common">Saltwater cress</name>
    <name type="synonym">Sisymbrium salsugineum</name>
    <dbReference type="NCBI Taxonomy" id="72664"/>
    <lineage>
        <taxon>Eukaryota</taxon>
        <taxon>Viridiplantae</taxon>
        <taxon>Streptophyta</taxon>
        <taxon>Embryophyta</taxon>
        <taxon>Tracheophyta</taxon>
        <taxon>Spermatophyta</taxon>
        <taxon>Magnoliopsida</taxon>
        <taxon>eudicotyledons</taxon>
        <taxon>Gunneridae</taxon>
        <taxon>Pentapetalae</taxon>
        <taxon>rosids</taxon>
        <taxon>malvids</taxon>
        <taxon>Brassicales</taxon>
        <taxon>Brassicaceae</taxon>
        <taxon>Eutremeae</taxon>
        <taxon>Eutrema</taxon>
    </lineage>
</organism>
<dbReference type="eggNOG" id="KOG0198">
    <property type="taxonomic scope" value="Eukaryota"/>
</dbReference>
<name>V4LBX2_EUTSA</name>
<dbReference type="EMBL" id="KI517464">
    <property type="protein sequence ID" value="ESQ41179.1"/>
    <property type="molecule type" value="Genomic_DNA"/>
</dbReference>
<dbReference type="PROSITE" id="PS50011">
    <property type="entry name" value="PROTEIN_KINASE_DOM"/>
    <property type="match status" value="1"/>
</dbReference>
<dbReference type="OMA" id="MEYAACG"/>
<dbReference type="STRING" id="72664.V4LBX2"/>
<proteinExistence type="predicted"/>
<dbReference type="PANTHER" id="PTHR48011">
    <property type="entry name" value="CCR4-NOT TRANSCRIPTIONAL COMPLEX SUBUNIT CAF120-RELATED"/>
    <property type="match status" value="1"/>
</dbReference>
<dbReference type="Gramene" id="ESQ41179">
    <property type="protein sequence ID" value="ESQ41179"/>
    <property type="gene ID" value="EUTSA_v10015480mg"/>
</dbReference>
<dbReference type="OrthoDB" id="1036054at2759"/>
<gene>
    <name evidence="2" type="ORF">EUTSA_v10015480mg</name>
</gene>
<dbReference type="PANTHER" id="PTHR48011:SF51">
    <property type="entry name" value="PROTEIN KINASE SUPERFAMILY PROTEIN"/>
    <property type="match status" value="1"/>
</dbReference>
<dbReference type="GO" id="GO:0004672">
    <property type="term" value="F:protein kinase activity"/>
    <property type="evidence" value="ECO:0007669"/>
    <property type="project" value="InterPro"/>
</dbReference>
<evidence type="ECO:0000313" key="2">
    <source>
        <dbReference type="EMBL" id="ESQ41179.1"/>
    </source>
</evidence>
<dbReference type="InterPro" id="IPR011009">
    <property type="entry name" value="Kinase-like_dom_sf"/>
</dbReference>
<dbReference type="Gene3D" id="1.10.510.10">
    <property type="entry name" value="Transferase(Phosphotransferase) domain 1"/>
    <property type="match status" value="1"/>
</dbReference>
<dbReference type="InterPro" id="IPR000719">
    <property type="entry name" value="Prot_kinase_dom"/>
</dbReference>
<dbReference type="KEGG" id="eus:EUTSA_v10015480mg"/>
<accession>V4LBX2</accession>
<dbReference type="SMART" id="SM00220">
    <property type="entry name" value="S_TKc"/>
    <property type="match status" value="1"/>
</dbReference>
<dbReference type="InterPro" id="IPR052751">
    <property type="entry name" value="Plant_MAPKKK"/>
</dbReference>
<feature type="non-terminal residue" evidence="2">
    <location>
        <position position="283"/>
    </location>
</feature>
<dbReference type="Pfam" id="PF00069">
    <property type="entry name" value="Pkinase"/>
    <property type="match status" value="1"/>
</dbReference>
<dbReference type="AlphaFoldDB" id="V4LBX2"/>
<keyword evidence="3" id="KW-1185">Reference proteome</keyword>
<evidence type="ECO:0000259" key="1">
    <source>
        <dbReference type="PROSITE" id="PS50011"/>
    </source>
</evidence>